<gene>
    <name evidence="1" type="ORF">XELAEV_18042243mg</name>
</gene>
<evidence type="ECO:0000313" key="1">
    <source>
        <dbReference type="EMBL" id="OCT65989.1"/>
    </source>
</evidence>
<evidence type="ECO:0000313" key="2">
    <source>
        <dbReference type="Proteomes" id="UP000694892"/>
    </source>
</evidence>
<dbReference type="Proteomes" id="UP000694892">
    <property type="component" value="Chromosome 8S"/>
</dbReference>
<dbReference type="EMBL" id="CM004481">
    <property type="protein sequence ID" value="OCT65989.1"/>
    <property type="molecule type" value="Genomic_DNA"/>
</dbReference>
<reference evidence="2" key="1">
    <citation type="journal article" date="2016" name="Nature">
        <title>Genome evolution in the allotetraploid frog Xenopus laevis.</title>
        <authorList>
            <person name="Session A.M."/>
            <person name="Uno Y."/>
            <person name="Kwon T."/>
            <person name="Chapman J.A."/>
            <person name="Toyoda A."/>
            <person name="Takahashi S."/>
            <person name="Fukui A."/>
            <person name="Hikosaka A."/>
            <person name="Suzuki A."/>
            <person name="Kondo M."/>
            <person name="van Heeringen S.J."/>
            <person name="Quigley I."/>
            <person name="Heinz S."/>
            <person name="Ogino H."/>
            <person name="Ochi H."/>
            <person name="Hellsten U."/>
            <person name="Lyons J.B."/>
            <person name="Simakov O."/>
            <person name="Putnam N."/>
            <person name="Stites J."/>
            <person name="Kuroki Y."/>
            <person name="Tanaka T."/>
            <person name="Michiue T."/>
            <person name="Watanabe M."/>
            <person name="Bogdanovic O."/>
            <person name="Lister R."/>
            <person name="Georgiou G."/>
            <person name="Paranjpe S.S."/>
            <person name="van Kruijsbergen I."/>
            <person name="Shu S."/>
            <person name="Carlson J."/>
            <person name="Kinoshita T."/>
            <person name="Ohta Y."/>
            <person name="Mawaribuchi S."/>
            <person name="Jenkins J."/>
            <person name="Grimwood J."/>
            <person name="Schmutz J."/>
            <person name="Mitros T."/>
            <person name="Mozaffari S.V."/>
            <person name="Suzuki Y."/>
            <person name="Haramoto Y."/>
            <person name="Yamamoto T.S."/>
            <person name="Takagi C."/>
            <person name="Heald R."/>
            <person name="Miller K."/>
            <person name="Haudenschild C."/>
            <person name="Kitzman J."/>
            <person name="Nakayama T."/>
            <person name="Izutsu Y."/>
            <person name="Robert J."/>
            <person name="Fortriede J."/>
            <person name="Burns K."/>
            <person name="Lotay V."/>
            <person name="Karimi K."/>
            <person name="Yasuoka Y."/>
            <person name="Dichmann D.S."/>
            <person name="Flajnik M.F."/>
            <person name="Houston D.W."/>
            <person name="Shendure J."/>
            <person name="DuPasquier L."/>
            <person name="Vize P.D."/>
            <person name="Zorn A.M."/>
            <person name="Ito M."/>
            <person name="Marcotte E.M."/>
            <person name="Wallingford J.B."/>
            <person name="Ito Y."/>
            <person name="Asashima M."/>
            <person name="Ueno N."/>
            <person name="Matsuda Y."/>
            <person name="Veenstra G.J."/>
            <person name="Fujiyama A."/>
            <person name="Harland R.M."/>
            <person name="Taira M."/>
            <person name="Rokhsar D.S."/>
        </authorList>
    </citation>
    <scope>NUCLEOTIDE SEQUENCE [LARGE SCALE GENOMIC DNA]</scope>
    <source>
        <strain evidence="2">J</strain>
    </source>
</reference>
<sequence length="75" mass="9266">MLEDTLTFHMIQAAKSLIPKKWKTKDAPLFNDWIRTVEEIREMEELTSIYHNNSQMYWKIWSPWIKYKEMLNMDK</sequence>
<dbReference type="AlphaFoldDB" id="A0A974H5V3"/>
<name>A0A974H5V3_XENLA</name>
<accession>A0A974H5V3</accession>
<organism evidence="1 2">
    <name type="scientific">Xenopus laevis</name>
    <name type="common">African clawed frog</name>
    <dbReference type="NCBI Taxonomy" id="8355"/>
    <lineage>
        <taxon>Eukaryota</taxon>
        <taxon>Metazoa</taxon>
        <taxon>Chordata</taxon>
        <taxon>Craniata</taxon>
        <taxon>Vertebrata</taxon>
        <taxon>Euteleostomi</taxon>
        <taxon>Amphibia</taxon>
        <taxon>Batrachia</taxon>
        <taxon>Anura</taxon>
        <taxon>Pipoidea</taxon>
        <taxon>Pipidae</taxon>
        <taxon>Xenopodinae</taxon>
        <taxon>Xenopus</taxon>
        <taxon>Xenopus</taxon>
    </lineage>
</organism>
<proteinExistence type="predicted"/>
<protein>
    <submittedName>
        <fullName evidence="1">Uncharacterized protein</fullName>
    </submittedName>
</protein>